<dbReference type="AlphaFoldDB" id="A0A0G2J0I9"/>
<comment type="caution">
    <text evidence="1">The sequence shown here is derived from an EMBL/GenBank/DDBJ whole genome shotgun (WGS) entry which is preliminary data.</text>
</comment>
<evidence type="ECO:0000313" key="2">
    <source>
        <dbReference type="Proteomes" id="UP000034164"/>
    </source>
</evidence>
<gene>
    <name evidence="1" type="ORF">EMCG_03200</name>
</gene>
<dbReference type="EMBL" id="LCZI01001109">
    <property type="protein sequence ID" value="KKZ62374.1"/>
    <property type="molecule type" value="Genomic_DNA"/>
</dbReference>
<protein>
    <submittedName>
        <fullName evidence="1">Uncharacterized protein</fullName>
    </submittedName>
</protein>
<dbReference type="Proteomes" id="UP000034164">
    <property type="component" value="Unassembled WGS sequence"/>
</dbReference>
<reference evidence="2" key="1">
    <citation type="journal article" date="2015" name="PLoS Genet.">
        <title>The dynamic genome and transcriptome of the human fungal pathogen Blastomyces and close relative Emmonsia.</title>
        <authorList>
            <person name="Munoz J.F."/>
            <person name="Gauthier G.M."/>
            <person name="Desjardins C.A."/>
            <person name="Gallo J.E."/>
            <person name="Holder J."/>
            <person name="Sullivan T.D."/>
            <person name="Marty A.J."/>
            <person name="Carmen J.C."/>
            <person name="Chen Z."/>
            <person name="Ding L."/>
            <person name="Gujja S."/>
            <person name="Magrini V."/>
            <person name="Misas E."/>
            <person name="Mitreva M."/>
            <person name="Priest M."/>
            <person name="Saif S."/>
            <person name="Whiston E.A."/>
            <person name="Young S."/>
            <person name="Zeng Q."/>
            <person name="Goldman W.E."/>
            <person name="Mardis E.R."/>
            <person name="Taylor J.W."/>
            <person name="McEwen J.G."/>
            <person name="Clay O.K."/>
            <person name="Klein B.S."/>
            <person name="Cuomo C.A."/>
        </authorList>
    </citation>
    <scope>NUCLEOTIDE SEQUENCE [LARGE SCALE GENOMIC DNA]</scope>
    <source>
        <strain evidence="2">UAMH 3008</strain>
    </source>
</reference>
<name>A0A0G2J0I9_9EURO</name>
<sequence>METGSHINVLSLFIKPNKWSLMHLAGLRIERHDRAPMATIVGNTQLPGDDDLLFETLAEDFSQPTKEQLLRGDLALVYNNQFMRAFDDIWNALYAFEHGYSVQSELCNIANEFIKATLPTYLDSSYNGSLISFNLSSLKVRGKLTGVGTFYRPLDKGLPFTIFVNETTADKPRAEKALIAYVLQKR</sequence>
<evidence type="ECO:0000313" key="1">
    <source>
        <dbReference type="EMBL" id="KKZ62374.1"/>
    </source>
</evidence>
<organism evidence="1 2">
    <name type="scientific">[Emmonsia] crescens</name>
    <dbReference type="NCBI Taxonomy" id="73230"/>
    <lineage>
        <taxon>Eukaryota</taxon>
        <taxon>Fungi</taxon>
        <taxon>Dikarya</taxon>
        <taxon>Ascomycota</taxon>
        <taxon>Pezizomycotina</taxon>
        <taxon>Eurotiomycetes</taxon>
        <taxon>Eurotiomycetidae</taxon>
        <taxon>Onygenales</taxon>
        <taxon>Ajellomycetaceae</taxon>
        <taxon>Emergomyces</taxon>
    </lineage>
</organism>
<proteinExistence type="predicted"/>
<dbReference type="OrthoDB" id="4500274at2759"/>
<dbReference type="VEuPathDB" id="FungiDB:EMCG_03200"/>
<accession>A0A0G2J0I9</accession>